<dbReference type="Proteomes" id="UP001472677">
    <property type="component" value="Unassembled WGS sequence"/>
</dbReference>
<reference evidence="1 2" key="1">
    <citation type="journal article" date="2024" name="G3 (Bethesda)">
        <title>Genome assembly of Hibiscus sabdariffa L. provides insights into metabolisms of medicinal natural products.</title>
        <authorList>
            <person name="Kim T."/>
        </authorList>
    </citation>
    <scope>NUCLEOTIDE SEQUENCE [LARGE SCALE GENOMIC DNA]</scope>
    <source>
        <strain evidence="1">TK-2024</strain>
        <tissue evidence="1">Old leaves</tissue>
    </source>
</reference>
<comment type="caution">
    <text evidence="1">The sequence shown here is derived from an EMBL/GenBank/DDBJ whole genome shotgun (WGS) entry which is preliminary data.</text>
</comment>
<organism evidence="1 2">
    <name type="scientific">Hibiscus sabdariffa</name>
    <name type="common">roselle</name>
    <dbReference type="NCBI Taxonomy" id="183260"/>
    <lineage>
        <taxon>Eukaryota</taxon>
        <taxon>Viridiplantae</taxon>
        <taxon>Streptophyta</taxon>
        <taxon>Embryophyta</taxon>
        <taxon>Tracheophyta</taxon>
        <taxon>Spermatophyta</taxon>
        <taxon>Magnoliopsida</taxon>
        <taxon>eudicotyledons</taxon>
        <taxon>Gunneridae</taxon>
        <taxon>Pentapetalae</taxon>
        <taxon>rosids</taxon>
        <taxon>malvids</taxon>
        <taxon>Malvales</taxon>
        <taxon>Malvaceae</taxon>
        <taxon>Malvoideae</taxon>
        <taxon>Hibiscus</taxon>
    </lineage>
</organism>
<accession>A0ABR2BNX9</accession>
<sequence>MKGRTSGKCSRGSPCHAMPCQVVGFGGRNPFLFAWRRIGTKTCVRARVSGHMEMDRNWPIPESKEENTDGRLGWLGSMRSFPLFLQTLSLYPISRRG</sequence>
<proteinExistence type="predicted"/>
<gene>
    <name evidence="1" type="ORF">V6N12_034953</name>
</gene>
<evidence type="ECO:0000313" key="1">
    <source>
        <dbReference type="EMBL" id="KAK8508851.1"/>
    </source>
</evidence>
<dbReference type="EMBL" id="JBBPBM010000097">
    <property type="protein sequence ID" value="KAK8508851.1"/>
    <property type="molecule type" value="Genomic_DNA"/>
</dbReference>
<keyword evidence="2" id="KW-1185">Reference proteome</keyword>
<evidence type="ECO:0000313" key="2">
    <source>
        <dbReference type="Proteomes" id="UP001472677"/>
    </source>
</evidence>
<name>A0ABR2BNX9_9ROSI</name>
<protein>
    <submittedName>
        <fullName evidence="1">Uncharacterized protein</fullName>
    </submittedName>
</protein>